<feature type="transmembrane region" description="Helical" evidence="7">
    <location>
        <begin position="154"/>
        <end position="170"/>
    </location>
</feature>
<feature type="transmembrane region" description="Helical" evidence="7">
    <location>
        <begin position="58"/>
        <end position="85"/>
    </location>
</feature>
<dbReference type="EMBL" id="SMYO01000020">
    <property type="protein sequence ID" value="TDK57191.1"/>
    <property type="molecule type" value="Genomic_DNA"/>
</dbReference>
<evidence type="ECO:0000259" key="8">
    <source>
        <dbReference type="Pfam" id="PF01694"/>
    </source>
</evidence>
<dbReference type="InterPro" id="IPR022764">
    <property type="entry name" value="Peptidase_S54_rhomboid_dom"/>
</dbReference>
<dbReference type="RefSeq" id="WP_133339278.1">
    <property type="nucleotide sequence ID" value="NZ_JAVGVR010000001.1"/>
</dbReference>
<keyword evidence="6 7" id="KW-0472">Membrane</keyword>
<feature type="domain" description="Peptidase S54 rhomboid" evidence="8">
    <location>
        <begin position="56"/>
        <end position="190"/>
    </location>
</feature>
<dbReference type="GO" id="GO:0016020">
    <property type="term" value="C:membrane"/>
    <property type="evidence" value="ECO:0007669"/>
    <property type="project" value="UniProtKB-SubCell"/>
</dbReference>
<dbReference type="Gene3D" id="1.20.1540.10">
    <property type="entry name" value="Rhomboid-like"/>
    <property type="match status" value="1"/>
</dbReference>
<name>A0A4R5VL37_9BACI</name>
<keyword evidence="5 7" id="KW-1133">Transmembrane helix</keyword>
<comment type="similarity">
    <text evidence="2">Belongs to the peptidase S54 family.</text>
</comment>
<dbReference type="GO" id="GO:0004252">
    <property type="term" value="F:serine-type endopeptidase activity"/>
    <property type="evidence" value="ECO:0007669"/>
    <property type="project" value="InterPro"/>
</dbReference>
<keyword evidence="10" id="KW-0645">Protease</keyword>
<dbReference type="PANTHER" id="PTHR43731:SF14">
    <property type="entry name" value="PRESENILIN-ASSOCIATED RHOMBOID-LIKE PROTEIN, MITOCHONDRIAL"/>
    <property type="match status" value="1"/>
</dbReference>
<dbReference type="Pfam" id="PF01694">
    <property type="entry name" value="Rhomboid"/>
    <property type="match status" value="1"/>
</dbReference>
<evidence type="ECO:0000313" key="11">
    <source>
        <dbReference type="Proteomes" id="UP000295132"/>
    </source>
</evidence>
<comment type="subcellular location">
    <subcellularLocation>
        <location evidence="1">Membrane</location>
        <topology evidence="1">Multi-pass membrane protein</topology>
    </subcellularLocation>
</comment>
<dbReference type="SUPFAM" id="SSF144091">
    <property type="entry name" value="Rhomboid-like"/>
    <property type="match status" value="1"/>
</dbReference>
<evidence type="ECO:0000256" key="1">
    <source>
        <dbReference type="ARBA" id="ARBA00004141"/>
    </source>
</evidence>
<feature type="transmembrane region" description="Helical" evidence="7">
    <location>
        <begin position="121"/>
        <end position="142"/>
    </location>
</feature>
<evidence type="ECO:0000256" key="6">
    <source>
        <dbReference type="ARBA" id="ARBA00023136"/>
    </source>
</evidence>
<evidence type="ECO:0000256" key="2">
    <source>
        <dbReference type="ARBA" id="ARBA00009045"/>
    </source>
</evidence>
<evidence type="ECO:0000256" key="3">
    <source>
        <dbReference type="ARBA" id="ARBA00022692"/>
    </source>
</evidence>
<accession>A0A4R5VL37</accession>
<evidence type="ECO:0000256" key="4">
    <source>
        <dbReference type="ARBA" id="ARBA00022801"/>
    </source>
</evidence>
<evidence type="ECO:0000313" key="12">
    <source>
        <dbReference type="Proteomes" id="UP001178888"/>
    </source>
</evidence>
<feature type="transmembrane region" description="Helical" evidence="7">
    <location>
        <begin position="176"/>
        <end position="193"/>
    </location>
</feature>
<dbReference type="PANTHER" id="PTHR43731">
    <property type="entry name" value="RHOMBOID PROTEASE"/>
    <property type="match status" value="1"/>
</dbReference>
<dbReference type="GO" id="GO:0006508">
    <property type="term" value="P:proteolysis"/>
    <property type="evidence" value="ECO:0007669"/>
    <property type="project" value="UniProtKB-KW"/>
</dbReference>
<dbReference type="AlphaFoldDB" id="A0A4R5VL37"/>
<proteinExistence type="inferred from homology"/>
<reference evidence="10 11" key="1">
    <citation type="submission" date="2019-03" db="EMBL/GenBank/DDBJ databases">
        <title>Bacillus niacini sp. nov. a Nicotinate-Metabolizing Mesophile Isolated from Soil.</title>
        <authorList>
            <person name="Zhang G."/>
        </authorList>
    </citation>
    <scope>NUCLEOTIDE SEQUENCE [LARGE SCALE GENOMIC DNA]</scope>
    <source>
        <strain evidence="10 11">WN066</strain>
    </source>
</reference>
<organism evidence="10 11">
    <name type="scientific">Bacillus salipaludis</name>
    <dbReference type="NCBI Taxonomy" id="2547811"/>
    <lineage>
        <taxon>Bacteria</taxon>
        <taxon>Bacillati</taxon>
        <taxon>Bacillota</taxon>
        <taxon>Bacilli</taxon>
        <taxon>Bacillales</taxon>
        <taxon>Bacillaceae</taxon>
        <taxon>Bacillus</taxon>
    </lineage>
</organism>
<dbReference type="Proteomes" id="UP001178888">
    <property type="component" value="Unassembled WGS sequence"/>
</dbReference>
<dbReference type="InterPro" id="IPR035952">
    <property type="entry name" value="Rhomboid-like_sf"/>
</dbReference>
<comment type="caution">
    <text evidence="10">The sequence shown here is derived from an EMBL/GenBank/DDBJ whole genome shotgun (WGS) entry which is preliminary data.</text>
</comment>
<protein>
    <submittedName>
        <fullName evidence="10">Rhomboid family intramembrane serine protease</fullName>
        <ecNumber evidence="9">3.4.21.-</ecNumber>
    </submittedName>
</protein>
<dbReference type="InterPro" id="IPR050925">
    <property type="entry name" value="Rhomboid_protease_S54"/>
</dbReference>
<feature type="transmembrane region" description="Helical" evidence="7">
    <location>
        <begin position="222"/>
        <end position="240"/>
    </location>
</feature>
<feature type="transmembrane region" description="Helical" evidence="7">
    <location>
        <begin position="12"/>
        <end position="38"/>
    </location>
</feature>
<evidence type="ECO:0000256" key="5">
    <source>
        <dbReference type="ARBA" id="ARBA00022989"/>
    </source>
</evidence>
<gene>
    <name evidence="10" type="ORF">E2K98_25850</name>
    <name evidence="9" type="ORF">RCG21_03680</name>
</gene>
<evidence type="ECO:0000313" key="10">
    <source>
        <dbReference type="EMBL" id="TDK57191.1"/>
    </source>
</evidence>
<keyword evidence="4 9" id="KW-0378">Hydrolase</keyword>
<dbReference type="Proteomes" id="UP000295132">
    <property type="component" value="Unassembled WGS sequence"/>
</dbReference>
<sequence>MFTRTETFREFIRLYPIVSTIITIHVVLFLFTVLPIFPNYWFFEHLSGVNLYILEGEYWRLITPTFLHSGFTHMLFNSVSLLLFGPALERMLGGVKFLLVYLVSGLIANLATLLLEPLSYTHVGSSGAIFGLFGYYVAIIIFRKNWLSRQNSHIILVLCVLSLIMTFLQPNINITAHLFGLLGGFFLGVIPYYNKKELSNSIKDATYWASGKRRLFTSKSPLKILIWGIVISIVIIGIFSRK</sequence>
<feature type="transmembrane region" description="Helical" evidence="7">
    <location>
        <begin position="97"/>
        <end position="115"/>
    </location>
</feature>
<keyword evidence="3 7" id="KW-0812">Transmembrane</keyword>
<dbReference type="EMBL" id="JAVGVR010000001">
    <property type="protein sequence ID" value="MDQ6595525.1"/>
    <property type="molecule type" value="Genomic_DNA"/>
</dbReference>
<evidence type="ECO:0000313" key="9">
    <source>
        <dbReference type="EMBL" id="MDQ6595525.1"/>
    </source>
</evidence>
<keyword evidence="12" id="KW-1185">Reference proteome</keyword>
<reference evidence="9" key="2">
    <citation type="submission" date="2023-08" db="EMBL/GenBank/DDBJ databases">
        <title>Nitrogen cycling bacteria in agricultural field soils.</title>
        <authorList>
            <person name="Jang J."/>
        </authorList>
    </citation>
    <scope>NUCLEOTIDE SEQUENCE</scope>
    <source>
        <strain evidence="9">PS3-36</strain>
    </source>
</reference>
<evidence type="ECO:0000256" key="7">
    <source>
        <dbReference type="SAM" id="Phobius"/>
    </source>
</evidence>
<dbReference type="EC" id="3.4.21.-" evidence="9"/>